<evidence type="ECO:0000313" key="2">
    <source>
        <dbReference type="EMBL" id="KOX74076.1"/>
    </source>
</evidence>
<sequence>MVLGFWRSIMTRPRIPQIRVSNTRLAQAASGCAPSVDVLPIFDVKQQSVRNAARMGENQPSVWGKESLPSAAPHWWDESRQGQGTDEDDGKMIFKSKYTQDKNILVLYSDVTAGQILSLKVTLVGVTQKVGLPQRPRIPQIRVSNTRLAQAASGCAPSVDVLPIFDVKQQSVRNPARMGANQPIGTVASGPFSETNRTGVQVVQFNLQSQMLYVSSFQKFKIVYKWCKSVSPLERGIKSIIALERDTTQSFWIATPQHDLATMQISMMYSETDRYEVFYEYITKSDLQILDKSVYFSDITNNLLGSDLIALFRGNGHRNHQPVRIYQTTPLLLEVYPTPTHESRDPDQPIANFRCISVAPEEVPLARITFSDNKYSQVPGLTLAMLKQIKNSRAILSKLKYKKRPGAQKSRLHFPVGTVTPGPFSETNRTGVQVVQLFELVLLTELDEVEERSSVSADNEYGNSAIEVE</sequence>
<proteinExistence type="predicted"/>
<evidence type="ECO:0000313" key="3">
    <source>
        <dbReference type="Proteomes" id="UP000053105"/>
    </source>
</evidence>
<dbReference type="OrthoDB" id="6354602at2759"/>
<protein>
    <submittedName>
        <fullName evidence="2">Uncharacterized protein</fullName>
    </submittedName>
</protein>
<keyword evidence="3" id="KW-1185">Reference proteome</keyword>
<name>A0A0M9A0U7_9HYME</name>
<accession>A0A0M9A0U7</accession>
<organism evidence="2 3">
    <name type="scientific">Melipona quadrifasciata</name>
    <dbReference type="NCBI Taxonomy" id="166423"/>
    <lineage>
        <taxon>Eukaryota</taxon>
        <taxon>Metazoa</taxon>
        <taxon>Ecdysozoa</taxon>
        <taxon>Arthropoda</taxon>
        <taxon>Hexapoda</taxon>
        <taxon>Insecta</taxon>
        <taxon>Pterygota</taxon>
        <taxon>Neoptera</taxon>
        <taxon>Endopterygota</taxon>
        <taxon>Hymenoptera</taxon>
        <taxon>Apocrita</taxon>
        <taxon>Aculeata</taxon>
        <taxon>Apoidea</taxon>
        <taxon>Anthophila</taxon>
        <taxon>Apidae</taxon>
        <taxon>Melipona</taxon>
    </lineage>
</organism>
<evidence type="ECO:0000256" key="1">
    <source>
        <dbReference type="SAM" id="MobiDB-lite"/>
    </source>
</evidence>
<gene>
    <name evidence="2" type="ORF">WN51_14156</name>
</gene>
<feature type="region of interest" description="Disordered" evidence="1">
    <location>
        <begin position="53"/>
        <end position="88"/>
    </location>
</feature>
<dbReference type="AlphaFoldDB" id="A0A0M9A0U7"/>
<reference evidence="2 3" key="1">
    <citation type="submission" date="2015-07" db="EMBL/GenBank/DDBJ databases">
        <title>The genome of Melipona quadrifasciata.</title>
        <authorList>
            <person name="Pan H."/>
            <person name="Kapheim K."/>
        </authorList>
    </citation>
    <scope>NUCLEOTIDE SEQUENCE [LARGE SCALE GENOMIC DNA]</scope>
    <source>
        <strain evidence="2">0111107301</strain>
        <tissue evidence="2">Whole body</tissue>
    </source>
</reference>
<dbReference type="Proteomes" id="UP000053105">
    <property type="component" value="Unassembled WGS sequence"/>
</dbReference>
<dbReference type="EMBL" id="KQ435794">
    <property type="protein sequence ID" value="KOX74076.1"/>
    <property type="molecule type" value="Genomic_DNA"/>
</dbReference>